<reference evidence="1" key="1">
    <citation type="submission" date="2020-11" db="EMBL/GenBank/DDBJ databases">
        <title>Enhanced detection system for hospital associated transmission using whole genome sequencing surveillance.</title>
        <authorList>
            <person name="Harrison L.H."/>
            <person name="Van Tyne D."/>
            <person name="Marsh J.W."/>
            <person name="Griffith M.P."/>
            <person name="Snyder D.J."/>
            <person name="Cooper V.S."/>
            <person name="Mustapha M."/>
        </authorList>
    </citation>
    <scope>NUCLEOTIDE SEQUENCE</scope>
    <source>
        <strain evidence="1">STEN00091</strain>
    </source>
</reference>
<dbReference type="InterPro" id="IPR046232">
    <property type="entry name" value="DUF6265"/>
</dbReference>
<proteinExistence type="predicted"/>
<sequence>MLKSKVAVLGAGLVLGSGAAMAAPAEFDWLAGHWCGGTEERRLDEVWLPEAGGALLGMSRTLSHGDMESFEYMRLVPAGKAAGLHVQPNGLAPTTFVIADHGANWVVFENPQNDFPTRIEYRRDGTALKASISGPGDDGKILRIPFDYRRCGE</sequence>
<gene>
    <name evidence="1" type="ORF">I5U67_05325</name>
</gene>
<dbReference type="Proteomes" id="UP000625930">
    <property type="component" value="Unassembled WGS sequence"/>
</dbReference>
<name>A0A6B8J8E1_STEMA</name>
<dbReference type="Pfam" id="PF19780">
    <property type="entry name" value="DUF6265"/>
    <property type="match status" value="1"/>
</dbReference>
<organism evidence="1 2">
    <name type="scientific">Stenotrophomonas maltophilia</name>
    <name type="common">Pseudomonas maltophilia</name>
    <name type="synonym">Xanthomonas maltophilia</name>
    <dbReference type="NCBI Taxonomy" id="40324"/>
    <lineage>
        <taxon>Bacteria</taxon>
        <taxon>Pseudomonadati</taxon>
        <taxon>Pseudomonadota</taxon>
        <taxon>Gammaproteobacteria</taxon>
        <taxon>Lysobacterales</taxon>
        <taxon>Lysobacteraceae</taxon>
        <taxon>Stenotrophomonas</taxon>
        <taxon>Stenotrophomonas maltophilia group</taxon>
    </lineage>
</organism>
<dbReference type="RefSeq" id="WP_154263515.1">
    <property type="nucleotide sequence ID" value="NZ_CP040438.1"/>
</dbReference>
<dbReference type="EMBL" id="JADUNP010000007">
    <property type="protein sequence ID" value="MBH1651590.1"/>
    <property type="molecule type" value="Genomic_DNA"/>
</dbReference>
<comment type="caution">
    <text evidence="1">The sequence shown here is derived from an EMBL/GenBank/DDBJ whole genome shotgun (WGS) entry which is preliminary data.</text>
</comment>
<accession>A0A6B8J8E1</accession>
<dbReference type="AlphaFoldDB" id="A0A6B8J8E1"/>
<evidence type="ECO:0000313" key="2">
    <source>
        <dbReference type="Proteomes" id="UP000625930"/>
    </source>
</evidence>
<protein>
    <submittedName>
        <fullName evidence="1">Uncharacterized protein</fullName>
    </submittedName>
</protein>
<evidence type="ECO:0000313" key="1">
    <source>
        <dbReference type="EMBL" id="MBH1651590.1"/>
    </source>
</evidence>